<dbReference type="AlphaFoldDB" id="X1BGN4"/>
<dbReference type="EMBL" id="BART01017660">
    <property type="protein sequence ID" value="GAG80357.1"/>
    <property type="molecule type" value="Genomic_DNA"/>
</dbReference>
<proteinExistence type="predicted"/>
<organism evidence="1">
    <name type="scientific">marine sediment metagenome</name>
    <dbReference type="NCBI Taxonomy" id="412755"/>
    <lineage>
        <taxon>unclassified sequences</taxon>
        <taxon>metagenomes</taxon>
        <taxon>ecological metagenomes</taxon>
    </lineage>
</organism>
<sequence>MIRDYNIANNANIQPHKIAGGGLGIALGTGPSGKESQILYVNANGGSDYFGGLTPQEPLLTIEEACVRVKARHNFAVGWPGDGYPWSGWWGHNDHIVIAELVLPKYE</sequence>
<accession>X1BGN4</accession>
<comment type="caution">
    <text evidence="1">The sequence shown here is derived from an EMBL/GenBank/DDBJ whole genome shotgun (WGS) entry which is preliminary data.</text>
</comment>
<gene>
    <name evidence="1" type="ORF">S01H4_33532</name>
</gene>
<evidence type="ECO:0000313" key="1">
    <source>
        <dbReference type="EMBL" id="GAG80357.1"/>
    </source>
</evidence>
<protein>
    <submittedName>
        <fullName evidence="1">Uncharacterized protein</fullName>
    </submittedName>
</protein>
<reference evidence="1" key="1">
    <citation type="journal article" date="2014" name="Front. Microbiol.">
        <title>High frequency of phylogenetically diverse reductive dehalogenase-homologous genes in deep subseafloor sedimentary metagenomes.</title>
        <authorList>
            <person name="Kawai M."/>
            <person name="Futagami T."/>
            <person name="Toyoda A."/>
            <person name="Takaki Y."/>
            <person name="Nishi S."/>
            <person name="Hori S."/>
            <person name="Arai W."/>
            <person name="Tsubouchi T."/>
            <person name="Morono Y."/>
            <person name="Uchiyama I."/>
            <person name="Ito T."/>
            <person name="Fujiyama A."/>
            <person name="Inagaki F."/>
            <person name="Takami H."/>
        </authorList>
    </citation>
    <scope>NUCLEOTIDE SEQUENCE</scope>
    <source>
        <strain evidence="1">Expedition CK06-06</strain>
    </source>
</reference>
<name>X1BGN4_9ZZZZ</name>